<dbReference type="InterPro" id="IPR035965">
    <property type="entry name" value="PAS-like_dom_sf"/>
</dbReference>
<evidence type="ECO:0000256" key="10">
    <source>
        <dbReference type="ARBA" id="ARBA00023012"/>
    </source>
</evidence>
<reference evidence="13" key="1">
    <citation type="submission" date="2016-12" db="EMBL/GenBank/DDBJ databases">
        <title>Discovery of methanogenic haloarchaea.</title>
        <authorList>
            <person name="Sorokin D.Y."/>
            <person name="Makarova K.S."/>
            <person name="Abbas B."/>
            <person name="Ferrer M."/>
            <person name="Golyshin P.N."/>
        </authorList>
    </citation>
    <scope>NUCLEOTIDE SEQUENCE [LARGE SCALE GENOMIC DNA]</scope>
    <source>
        <strain evidence="13">HMET1</strain>
    </source>
</reference>
<dbReference type="GO" id="GO:0004673">
    <property type="term" value="F:protein histidine kinase activity"/>
    <property type="evidence" value="ECO:0007669"/>
    <property type="project" value="UniProtKB-EC"/>
</dbReference>
<dbReference type="SUPFAM" id="SSF55785">
    <property type="entry name" value="PYP-like sensor domain (PAS domain)"/>
    <property type="match status" value="1"/>
</dbReference>
<dbReference type="Pfam" id="PF08448">
    <property type="entry name" value="PAS_4"/>
    <property type="match status" value="1"/>
</dbReference>
<comment type="subcellular location">
    <subcellularLocation>
        <location evidence="2">Membrane</location>
        <topology evidence="2">Multi-pass membrane protein</topology>
    </subcellularLocation>
</comment>
<dbReference type="GO" id="GO:0005524">
    <property type="term" value="F:ATP binding"/>
    <property type="evidence" value="ECO:0007669"/>
    <property type="project" value="UniProtKB-KW"/>
</dbReference>
<dbReference type="InterPro" id="IPR005467">
    <property type="entry name" value="His_kinase_dom"/>
</dbReference>
<name>A0A1Q6DWU3_METT1</name>
<evidence type="ECO:0000256" key="3">
    <source>
        <dbReference type="ARBA" id="ARBA00012438"/>
    </source>
</evidence>
<organism evidence="13 14">
    <name type="scientific">Methanohalarchaeum thermophilum</name>
    <dbReference type="NCBI Taxonomy" id="1903181"/>
    <lineage>
        <taxon>Archaea</taxon>
        <taxon>Methanobacteriati</taxon>
        <taxon>Methanobacteriota</taxon>
        <taxon>Methanonatronarchaeia</taxon>
        <taxon>Methanonatronarchaeales</taxon>
        <taxon>Methanonatronarchaeaceae</taxon>
        <taxon>Candidatus Methanohalarchaeum</taxon>
    </lineage>
</organism>
<dbReference type="InParanoid" id="A0A1Q6DWU3"/>
<dbReference type="InterPro" id="IPR050351">
    <property type="entry name" value="BphY/WalK/GraS-like"/>
</dbReference>
<keyword evidence="9" id="KW-1133">Transmembrane helix</keyword>
<evidence type="ECO:0000256" key="8">
    <source>
        <dbReference type="ARBA" id="ARBA00022840"/>
    </source>
</evidence>
<keyword evidence="14" id="KW-1185">Reference proteome</keyword>
<dbReference type="InterPro" id="IPR003594">
    <property type="entry name" value="HATPase_dom"/>
</dbReference>
<dbReference type="InterPro" id="IPR000014">
    <property type="entry name" value="PAS"/>
</dbReference>
<keyword evidence="7 13" id="KW-0418">Kinase</keyword>
<dbReference type="AlphaFoldDB" id="A0A1Q6DWU3"/>
<evidence type="ECO:0000256" key="4">
    <source>
        <dbReference type="ARBA" id="ARBA00022679"/>
    </source>
</evidence>
<dbReference type="Gene3D" id="3.30.450.20">
    <property type="entry name" value="PAS domain"/>
    <property type="match status" value="1"/>
</dbReference>
<dbReference type="EC" id="2.7.13.3" evidence="3"/>
<dbReference type="CDD" id="cd00130">
    <property type="entry name" value="PAS"/>
    <property type="match status" value="1"/>
</dbReference>
<dbReference type="SUPFAM" id="SSF55874">
    <property type="entry name" value="ATPase domain of HSP90 chaperone/DNA topoisomerase II/histidine kinase"/>
    <property type="match status" value="1"/>
</dbReference>
<evidence type="ECO:0000256" key="9">
    <source>
        <dbReference type="ARBA" id="ARBA00022989"/>
    </source>
</evidence>
<keyword evidence="5" id="KW-0812">Transmembrane</keyword>
<evidence type="ECO:0000256" key="11">
    <source>
        <dbReference type="ARBA" id="ARBA00023136"/>
    </source>
</evidence>
<evidence type="ECO:0000259" key="12">
    <source>
        <dbReference type="PROSITE" id="PS50109"/>
    </source>
</evidence>
<evidence type="ECO:0000313" key="13">
    <source>
        <dbReference type="EMBL" id="OKY78825.1"/>
    </source>
</evidence>
<keyword evidence="11" id="KW-0472">Membrane</keyword>
<dbReference type="Pfam" id="PF02518">
    <property type="entry name" value="HATPase_c"/>
    <property type="match status" value="1"/>
</dbReference>
<evidence type="ECO:0000256" key="5">
    <source>
        <dbReference type="ARBA" id="ARBA00022692"/>
    </source>
</evidence>
<accession>A0A1Q6DWU3</accession>
<dbReference type="STRING" id="1903181.BTN85_1328"/>
<feature type="domain" description="Histidine kinase" evidence="12">
    <location>
        <begin position="125"/>
        <end position="329"/>
    </location>
</feature>
<dbReference type="PRINTS" id="PR00344">
    <property type="entry name" value="BCTRLSENSOR"/>
</dbReference>
<sequence length="329" mass="38081">MVIGRKTVFEEVNNPIIVLDKGEKIIDINKSGEKLIKQLKNINKVIGKNITEVSPEKFNFLKEVNAQEKSIHEFKAKIDEETRYFESQLHPLKDNKKNQIGWTIITTDITRRKEMQKQEEFLHSLLRHDVRNKNQITKGYLQLLKEKDLNKEIRGKVDKAIDALSESEDIIKKVRTLKEIQEQKIKEIDLENVIQEVIEENQSRIKEKNIEIIKNPKKFKTKVKGGPLLKELFDNLINNSIKHSGGNKIRINCRKKPKKVICSIEDDGKGIPKEVKDKIFERGYKQGETGKTGIGLYLVKEIIEKYNGKIEVKDSELGGARFDVTLKKT</sequence>
<gene>
    <name evidence="13" type="ORF">BTN85_1328</name>
</gene>
<dbReference type="SMART" id="SM00387">
    <property type="entry name" value="HATPase_c"/>
    <property type="match status" value="1"/>
</dbReference>
<dbReference type="NCBIfam" id="TIGR00229">
    <property type="entry name" value="sensory_box"/>
    <property type="match status" value="1"/>
</dbReference>
<dbReference type="EMBL" id="MSDW01000001">
    <property type="protein sequence ID" value="OKY78825.1"/>
    <property type="molecule type" value="Genomic_DNA"/>
</dbReference>
<dbReference type="PROSITE" id="PS50109">
    <property type="entry name" value="HIS_KIN"/>
    <property type="match status" value="1"/>
</dbReference>
<keyword evidence="8" id="KW-0067">ATP-binding</keyword>
<evidence type="ECO:0000256" key="2">
    <source>
        <dbReference type="ARBA" id="ARBA00004141"/>
    </source>
</evidence>
<dbReference type="InterPro" id="IPR004358">
    <property type="entry name" value="Sig_transdc_His_kin-like_C"/>
</dbReference>
<dbReference type="Proteomes" id="UP000185744">
    <property type="component" value="Unassembled WGS sequence"/>
</dbReference>
<evidence type="ECO:0000256" key="6">
    <source>
        <dbReference type="ARBA" id="ARBA00022741"/>
    </source>
</evidence>
<evidence type="ECO:0000313" key="14">
    <source>
        <dbReference type="Proteomes" id="UP000185744"/>
    </source>
</evidence>
<keyword evidence="6" id="KW-0547">Nucleotide-binding</keyword>
<dbReference type="CDD" id="cd00075">
    <property type="entry name" value="HATPase"/>
    <property type="match status" value="1"/>
</dbReference>
<dbReference type="PANTHER" id="PTHR42878:SF7">
    <property type="entry name" value="SENSOR HISTIDINE KINASE GLRK"/>
    <property type="match status" value="1"/>
</dbReference>
<keyword evidence="4" id="KW-0808">Transferase</keyword>
<dbReference type="Gene3D" id="3.30.565.10">
    <property type="entry name" value="Histidine kinase-like ATPase, C-terminal domain"/>
    <property type="match status" value="1"/>
</dbReference>
<evidence type="ECO:0000256" key="1">
    <source>
        <dbReference type="ARBA" id="ARBA00000085"/>
    </source>
</evidence>
<keyword evidence="10" id="KW-0902">Two-component regulatory system</keyword>
<dbReference type="PANTHER" id="PTHR42878">
    <property type="entry name" value="TWO-COMPONENT HISTIDINE KINASE"/>
    <property type="match status" value="1"/>
</dbReference>
<evidence type="ECO:0000256" key="7">
    <source>
        <dbReference type="ARBA" id="ARBA00022777"/>
    </source>
</evidence>
<dbReference type="GO" id="GO:0016020">
    <property type="term" value="C:membrane"/>
    <property type="evidence" value="ECO:0007669"/>
    <property type="project" value="UniProtKB-SubCell"/>
</dbReference>
<protein>
    <recommendedName>
        <fullName evidence="3">histidine kinase</fullName>
        <ecNumber evidence="3">2.7.13.3</ecNumber>
    </recommendedName>
</protein>
<dbReference type="GO" id="GO:0030295">
    <property type="term" value="F:protein kinase activator activity"/>
    <property type="evidence" value="ECO:0007669"/>
    <property type="project" value="TreeGrafter"/>
</dbReference>
<proteinExistence type="predicted"/>
<dbReference type="GO" id="GO:0000156">
    <property type="term" value="F:phosphorelay response regulator activity"/>
    <property type="evidence" value="ECO:0007669"/>
    <property type="project" value="TreeGrafter"/>
</dbReference>
<comment type="catalytic activity">
    <reaction evidence="1">
        <text>ATP + protein L-histidine = ADP + protein N-phospho-L-histidine.</text>
        <dbReference type="EC" id="2.7.13.3"/>
    </reaction>
</comment>
<dbReference type="GO" id="GO:0007234">
    <property type="term" value="P:osmosensory signaling via phosphorelay pathway"/>
    <property type="evidence" value="ECO:0007669"/>
    <property type="project" value="TreeGrafter"/>
</dbReference>
<dbReference type="InterPro" id="IPR036890">
    <property type="entry name" value="HATPase_C_sf"/>
</dbReference>
<comment type="caution">
    <text evidence="13">The sequence shown here is derived from an EMBL/GenBank/DDBJ whole genome shotgun (WGS) entry which is preliminary data.</text>
</comment>
<dbReference type="InterPro" id="IPR013656">
    <property type="entry name" value="PAS_4"/>
</dbReference>